<dbReference type="Proteomes" id="UP000297948">
    <property type="component" value="Unassembled WGS sequence"/>
</dbReference>
<keyword evidence="2 4" id="KW-0238">DNA-binding</keyword>
<dbReference type="EMBL" id="SRID01000439">
    <property type="protein sequence ID" value="TGA90678.1"/>
    <property type="molecule type" value="Genomic_DNA"/>
</dbReference>
<dbReference type="GO" id="GO:0000976">
    <property type="term" value="F:transcription cis-regulatory region binding"/>
    <property type="evidence" value="ECO:0007669"/>
    <property type="project" value="TreeGrafter"/>
</dbReference>
<dbReference type="InterPro" id="IPR050109">
    <property type="entry name" value="HTH-type_TetR-like_transc_reg"/>
</dbReference>
<dbReference type="Gene3D" id="1.10.357.10">
    <property type="entry name" value="Tetracycline Repressor, domain 2"/>
    <property type="match status" value="1"/>
</dbReference>
<dbReference type="PANTHER" id="PTHR30055:SF234">
    <property type="entry name" value="HTH-TYPE TRANSCRIPTIONAL REGULATOR BETI"/>
    <property type="match status" value="1"/>
</dbReference>
<reference evidence="6 7" key="1">
    <citation type="submission" date="2019-03" db="EMBL/GenBank/DDBJ databases">
        <authorList>
            <person name="Gonzalez-Pimentel J.L."/>
        </authorList>
    </citation>
    <scope>NUCLEOTIDE SEQUENCE [LARGE SCALE GENOMIC DNA]</scope>
    <source>
        <strain evidence="6 7">JCM 31289</strain>
    </source>
</reference>
<sequence length="213" mass="23166">MARPPRYNEMLLLDTAVQLAAAAGPAAVTMSAIAKASGVPNGSIYHRFPQRLTLLAELWLRTVERFQDGYLAALRSDPDPLRAGAAAARHVVAWSRKNPQEAAVLLHGPQSFGRDEWPEEFTQRADKGHERALGAVAELAKRLGATTEPDIDQVMLAVVELPLAVVRRYLRAGSPMPLYVEDLAQRCAMDLLASGPFSAGSVQRSESARDRLS</sequence>
<evidence type="ECO:0000256" key="2">
    <source>
        <dbReference type="ARBA" id="ARBA00023125"/>
    </source>
</evidence>
<keyword evidence="1" id="KW-0805">Transcription regulation</keyword>
<evidence type="ECO:0000256" key="1">
    <source>
        <dbReference type="ARBA" id="ARBA00023015"/>
    </source>
</evidence>
<dbReference type="RefSeq" id="WP_135342033.1">
    <property type="nucleotide sequence ID" value="NZ_JBHLTX010000014.1"/>
</dbReference>
<dbReference type="OrthoDB" id="8701707at2"/>
<dbReference type="Pfam" id="PF00440">
    <property type="entry name" value="TetR_N"/>
    <property type="match status" value="1"/>
</dbReference>
<name>A0A4Z0G445_9ACTN</name>
<dbReference type="SUPFAM" id="SSF46689">
    <property type="entry name" value="Homeodomain-like"/>
    <property type="match status" value="1"/>
</dbReference>
<dbReference type="InterPro" id="IPR001647">
    <property type="entry name" value="HTH_TetR"/>
</dbReference>
<keyword evidence="3" id="KW-0804">Transcription</keyword>
<protein>
    <submittedName>
        <fullName evidence="6">TetR/AcrR family transcriptional regulator</fullName>
    </submittedName>
</protein>
<dbReference type="PANTHER" id="PTHR30055">
    <property type="entry name" value="HTH-TYPE TRANSCRIPTIONAL REGULATOR RUTR"/>
    <property type="match status" value="1"/>
</dbReference>
<evidence type="ECO:0000256" key="3">
    <source>
        <dbReference type="ARBA" id="ARBA00023163"/>
    </source>
</evidence>
<organism evidence="6 7">
    <name type="scientific">Streptomyces palmae</name>
    <dbReference type="NCBI Taxonomy" id="1701085"/>
    <lineage>
        <taxon>Bacteria</taxon>
        <taxon>Bacillati</taxon>
        <taxon>Actinomycetota</taxon>
        <taxon>Actinomycetes</taxon>
        <taxon>Kitasatosporales</taxon>
        <taxon>Streptomycetaceae</taxon>
        <taxon>Streptomyces</taxon>
    </lineage>
</organism>
<accession>A0A4Z0G445</accession>
<evidence type="ECO:0000313" key="6">
    <source>
        <dbReference type="EMBL" id="TGA90678.1"/>
    </source>
</evidence>
<gene>
    <name evidence="6" type="ORF">E4099_28655</name>
</gene>
<evidence type="ECO:0000259" key="5">
    <source>
        <dbReference type="PROSITE" id="PS50977"/>
    </source>
</evidence>
<comment type="caution">
    <text evidence="6">The sequence shown here is derived from an EMBL/GenBank/DDBJ whole genome shotgun (WGS) entry which is preliminary data.</text>
</comment>
<evidence type="ECO:0000313" key="7">
    <source>
        <dbReference type="Proteomes" id="UP000297948"/>
    </source>
</evidence>
<evidence type="ECO:0000256" key="4">
    <source>
        <dbReference type="PROSITE-ProRule" id="PRU00335"/>
    </source>
</evidence>
<proteinExistence type="predicted"/>
<dbReference type="GO" id="GO:0003700">
    <property type="term" value="F:DNA-binding transcription factor activity"/>
    <property type="evidence" value="ECO:0007669"/>
    <property type="project" value="TreeGrafter"/>
</dbReference>
<keyword evidence="7" id="KW-1185">Reference proteome</keyword>
<dbReference type="PROSITE" id="PS50977">
    <property type="entry name" value="HTH_TETR_2"/>
    <property type="match status" value="1"/>
</dbReference>
<dbReference type="AlphaFoldDB" id="A0A4Z0G445"/>
<feature type="DNA-binding region" description="H-T-H motif" evidence="4">
    <location>
        <begin position="29"/>
        <end position="48"/>
    </location>
</feature>
<feature type="domain" description="HTH tetR-type" evidence="5">
    <location>
        <begin position="6"/>
        <end position="66"/>
    </location>
</feature>
<dbReference type="InterPro" id="IPR009057">
    <property type="entry name" value="Homeodomain-like_sf"/>
</dbReference>